<dbReference type="EMBL" id="GBRH01186077">
    <property type="protein sequence ID" value="JAE11819.1"/>
    <property type="molecule type" value="Transcribed_RNA"/>
</dbReference>
<reference evidence="2" key="1">
    <citation type="submission" date="2014-09" db="EMBL/GenBank/DDBJ databases">
        <authorList>
            <person name="Magalhaes I.L.F."/>
            <person name="Oliveira U."/>
            <person name="Santos F.R."/>
            <person name="Vidigal T.H.D.A."/>
            <person name="Brescovit A.D."/>
            <person name="Santos A.J."/>
        </authorList>
    </citation>
    <scope>NUCLEOTIDE SEQUENCE</scope>
    <source>
        <tissue evidence="2">Shoot tissue taken approximately 20 cm above the soil surface</tissue>
    </source>
</reference>
<reference evidence="2" key="2">
    <citation type="journal article" date="2015" name="Data Brief">
        <title>Shoot transcriptome of the giant reed, Arundo donax.</title>
        <authorList>
            <person name="Barrero R.A."/>
            <person name="Guerrero F.D."/>
            <person name="Moolhuijzen P."/>
            <person name="Goolsby J.A."/>
            <person name="Tidwell J."/>
            <person name="Bellgard S.E."/>
            <person name="Bellgard M.I."/>
        </authorList>
    </citation>
    <scope>NUCLEOTIDE SEQUENCE</scope>
    <source>
        <tissue evidence="2">Shoot tissue taken approximately 20 cm above the soil surface</tissue>
    </source>
</reference>
<sequence>MPCPWRRNEEASPAREKDGAAAAGGG</sequence>
<evidence type="ECO:0000313" key="2">
    <source>
        <dbReference type="EMBL" id="JAE11819.1"/>
    </source>
</evidence>
<organism evidence="2">
    <name type="scientific">Arundo donax</name>
    <name type="common">Giant reed</name>
    <name type="synonym">Donax arundinaceus</name>
    <dbReference type="NCBI Taxonomy" id="35708"/>
    <lineage>
        <taxon>Eukaryota</taxon>
        <taxon>Viridiplantae</taxon>
        <taxon>Streptophyta</taxon>
        <taxon>Embryophyta</taxon>
        <taxon>Tracheophyta</taxon>
        <taxon>Spermatophyta</taxon>
        <taxon>Magnoliopsida</taxon>
        <taxon>Liliopsida</taxon>
        <taxon>Poales</taxon>
        <taxon>Poaceae</taxon>
        <taxon>PACMAD clade</taxon>
        <taxon>Arundinoideae</taxon>
        <taxon>Arundineae</taxon>
        <taxon>Arundo</taxon>
    </lineage>
</organism>
<feature type="region of interest" description="Disordered" evidence="1">
    <location>
        <begin position="1"/>
        <end position="26"/>
    </location>
</feature>
<dbReference type="AlphaFoldDB" id="A0A0A9FKQ7"/>
<evidence type="ECO:0000256" key="1">
    <source>
        <dbReference type="SAM" id="MobiDB-lite"/>
    </source>
</evidence>
<accession>A0A0A9FKQ7</accession>
<protein>
    <submittedName>
        <fullName evidence="2">Uncharacterized protein</fullName>
    </submittedName>
</protein>
<feature type="compositionally biased region" description="Basic and acidic residues" evidence="1">
    <location>
        <begin position="1"/>
        <end position="19"/>
    </location>
</feature>
<proteinExistence type="predicted"/>
<name>A0A0A9FKQ7_ARUDO</name>